<dbReference type="InterPro" id="IPR001610">
    <property type="entry name" value="PAC"/>
</dbReference>
<reference evidence="14 15" key="1">
    <citation type="submission" date="2021-01" db="EMBL/GenBank/DDBJ databases">
        <title>Sequencing the genomes of 1000 actinobacteria strains.</title>
        <authorList>
            <person name="Klenk H.-P."/>
        </authorList>
    </citation>
    <scope>NUCLEOTIDE SEQUENCE [LARGE SCALE GENOMIC DNA]</scope>
    <source>
        <strain evidence="14 15">DSM 18662</strain>
    </source>
</reference>
<feature type="transmembrane region" description="Helical" evidence="9">
    <location>
        <begin position="275"/>
        <end position="294"/>
    </location>
</feature>
<dbReference type="InterPro" id="IPR011006">
    <property type="entry name" value="CheY-like_superfamily"/>
</dbReference>
<dbReference type="PROSITE" id="PS50110">
    <property type="entry name" value="RESPONSE_REGULATORY"/>
    <property type="match status" value="2"/>
</dbReference>
<feature type="transmembrane region" description="Helical" evidence="9">
    <location>
        <begin position="205"/>
        <end position="226"/>
    </location>
</feature>
<accession>A0ABS2RIX1</accession>
<dbReference type="InterPro" id="IPR003661">
    <property type="entry name" value="HisK_dim/P_dom"/>
</dbReference>
<keyword evidence="9" id="KW-0472">Membrane</keyword>
<dbReference type="RefSeq" id="WP_204917006.1">
    <property type="nucleotide sequence ID" value="NZ_BAAAQP010000008.1"/>
</dbReference>
<feature type="transmembrane region" description="Helical" evidence="9">
    <location>
        <begin position="15"/>
        <end position="37"/>
    </location>
</feature>
<keyword evidence="7" id="KW-0902">Two-component regulatory system</keyword>
<dbReference type="Pfam" id="PF13426">
    <property type="entry name" value="PAS_9"/>
    <property type="match status" value="1"/>
</dbReference>
<keyword evidence="6" id="KW-0418">Kinase</keyword>
<comment type="subcellular location">
    <subcellularLocation>
        <location evidence="2">Cell membrane</location>
    </subcellularLocation>
</comment>
<dbReference type="Proteomes" id="UP000704762">
    <property type="component" value="Unassembled WGS sequence"/>
</dbReference>
<evidence type="ECO:0000259" key="11">
    <source>
        <dbReference type="PROSITE" id="PS50110"/>
    </source>
</evidence>
<feature type="transmembrane region" description="Helical" evidence="9">
    <location>
        <begin position="137"/>
        <end position="155"/>
    </location>
</feature>
<feature type="transmembrane region" description="Helical" evidence="9">
    <location>
        <begin position="75"/>
        <end position="99"/>
    </location>
</feature>
<evidence type="ECO:0000256" key="6">
    <source>
        <dbReference type="ARBA" id="ARBA00022777"/>
    </source>
</evidence>
<dbReference type="CDD" id="cd00130">
    <property type="entry name" value="PAS"/>
    <property type="match status" value="1"/>
</dbReference>
<feature type="modified residue" description="4-aspartylphosphate" evidence="8">
    <location>
        <position position="883"/>
    </location>
</feature>
<dbReference type="InterPro" id="IPR001789">
    <property type="entry name" value="Sig_transdc_resp-reg_receiver"/>
</dbReference>
<dbReference type="EMBL" id="JAFBCF010000001">
    <property type="protein sequence ID" value="MBM7798472.1"/>
    <property type="molecule type" value="Genomic_DNA"/>
</dbReference>
<feature type="domain" description="PAC" evidence="13">
    <location>
        <begin position="427"/>
        <end position="478"/>
    </location>
</feature>
<sequence>MKASPASLVQPNARFLRLCLVTALIVCLFGALLLSHLDAIPKLLISDVGLIGGGVASALSCGDRALRSIGRRRRAWLFLAIAGALAAAGNLWILIVTVAGLSPSLAIAGDVAFFIGLPLSMAGLITFPSVRRRGTELARLVLDGIVIGGSVLRIVSGTVFPQLVPPGSEMSLSRFFVLLLPLFDVAVATLAGLLIVRSSRNDRPALVLVSAGFAFYAVTDLTFAVLSATHKGFGVGTILDLGWIAGYALIALAARHPAALAVQQDVEEPTEASPVMGTVVTFTLFVTASITGLIQARSGGLTIGLIGLWLVVVLAVAARQILLIIDNDTLRKGLEGMVSERTSALRDMTRRAELLLASVGDGIYGVDTQGVITFVNPAAARALGYSQTELIGQDAHAAFHADQEDGQPYPWENCYISEAIREGISTASEEDLYLRKTGQQVPVEVTASPLTNDGQVQGAVVVFRDVTQRREVDKLKNEFVSVVSHELRTPLTSIRGSLGLLAGGAVGELPASAQRMLGIALDSSERLTRLINDILDIERIESGTMPMEVATYTAADLIDAAVEQVQGIAAQAKVKIKVLDSNGRVRADADRVVQTLINLLGNAIKFSPEDSSVEVHAVPKDTMVEFRVMDNGRGIPQDKLDQIFGRFEQVDSSDARDKGGTGLGLAISRSIVERLGGRIWAEARADGGAVFIFTMPRIVEDPPVEPSGEGPRLVVCDDDPDVVRVLCELLTERGYRTVGVTDGEQAVALVSAELPAALLLDLAMPGTTGADVVSALKRGRETQDVPIVVISGLTPALDPDTAAQTDGWLVKPIDEERLARTVAAAISGHHTRGTVLMVEDDDDLASVISTLLQRRGLTVFHARTRQAALDYCAQNQPQVLILDLRLPDGSGTEVVEILRRNGQLVDVPLIVYSAADVDDRDRDGLRLGRTIFLTKGRVTPQELEDRVVDLLDLATGRLQPSIAERRS</sequence>
<dbReference type="SMART" id="SM00091">
    <property type="entry name" value="PAS"/>
    <property type="match status" value="1"/>
</dbReference>
<dbReference type="InterPro" id="IPR000014">
    <property type="entry name" value="PAS"/>
</dbReference>
<comment type="catalytic activity">
    <reaction evidence="1">
        <text>ATP + protein L-histidine = ADP + protein N-phospho-L-histidine.</text>
        <dbReference type="EC" id="2.7.13.3"/>
    </reaction>
</comment>
<keyword evidence="15" id="KW-1185">Reference proteome</keyword>
<dbReference type="PANTHER" id="PTHR43047">
    <property type="entry name" value="TWO-COMPONENT HISTIDINE PROTEIN KINASE"/>
    <property type="match status" value="1"/>
</dbReference>
<keyword evidence="9" id="KW-0812">Transmembrane</keyword>
<dbReference type="Pfam" id="PF02518">
    <property type="entry name" value="HATPase_c"/>
    <property type="match status" value="1"/>
</dbReference>
<feature type="transmembrane region" description="Helical" evidence="9">
    <location>
        <begin position="43"/>
        <end position="63"/>
    </location>
</feature>
<dbReference type="EC" id="2.7.13.3" evidence="3"/>
<dbReference type="Pfam" id="PF00072">
    <property type="entry name" value="Response_reg"/>
    <property type="match status" value="2"/>
</dbReference>
<dbReference type="SMART" id="SM00448">
    <property type="entry name" value="REC"/>
    <property type="match status" value="2"/>
</dbReference>
<dbReference type="CDD" id="cd00075">
    <property type="entry name" value="HATPase"/>
    <property type="match status" value="1"/>
</dbReference>
<dbReference type="CDD" id="cd00082">
    <property type="entry name" value="HisKA"/>
    <property type="match status" value="1"/>
</dbReference>
<evidence type="ECO:0000256" key="8">
    <source>
        <dbReference type="PROSITE-ProRule" id="PRU00169"/>
    </source>
</evidence>
<evidence type="ECO:0000256" key="1">
    <source>
        <dbReference type="ARBA" id="ARBA00000085"/>
    </source>
</evidence>
<dbReference type="InterPro" id="IPR003594">
    <property type="entry name" value="HATPase_dom"/>
</dbReference>
<evidence type="ECO:0000256" key="7">
    <source>
        <dbReference type="ARBA" id="ARBA00023012"/>
    </source>
</evidence>
<dbReference type="InterPro" id="IPR004358">
    <property type="entry name" value="Sig_transdc_His_kin-like_C"/>
</dbReference>
<dbReference type="InterPro" id="IPR036890">
    <property type="entry name" value="HATPase_C_sf"/>
</dbReference>
<dbReference type="InterPro" id="IPR035965">
    <property type="entry name" value="PAS-like_dom_sf"/>
</dbReference>
<dbReference type="PANTHER" id="PTHR43047:SF72">
    <property type="entry name" value="OSMOSENSING HISTIDINE PROTEIN KINASE SLN1"/>
    <property type="match status" value="1"/>
</dbReference>
<feature type="domain" description="PAS" evidence="12">
    <location>
        <begin position="348"/>
        <end position="393"/>
    </location>
</feature>
<dbReference type="Gene3D" id="3.30.450.20">
    <property type="entry name" value="PAS domain"/>
    <property type="match status" value="1"/>
</dbReference>
<dbReference type="InterPro" id="IPR000700">
    <property type="entry name" value="PAS-assoc_C"/>
</dbReference>
<keyword evidence="4 8" id="KW-0597">Phosphoprotein</keyword>
<gene>
    <name evidence="14" type="ORF">JOE57_001393</name>
</gene>
<dbReference type="SUPFAM" id="SSF52172">
    <property type="entry name" value="CheY-like"/>
    <property type="match status" value="2"/>
</dbReference>
<evidence type="ECO:0000259" key="12">
    <source>
        <dbReference type="PROSITE" id="PS50112"/>
    </source>
</evidence>
<dbReference type="SMART" id="SM00086">
    <property type="entry name" value="PAC"/>
    <property type="match status" value="1"/>
</dbReference>
<dbReference type="Gene3D" id="1.10.287.130">
    <property type="match status" value="1"/>
</dbReference>
<evidence type="ECO:0000256" key="3">
    <source>
        <dbReference type="ARBA" id="ARBA00012438"/>
    </source>
</evidence>
<name>A0ABS2RIX1_9ACTN</name>
<evidence type="ECO:0000313" key="14">
    <source>
        <dbReference type="EMBL" id="MBM7798472.1"/>
    </source>
</evidence>
<dbReference type="PROSITE" id="PS50109">
    <property type="entry name" value="HIS_KIN"/>
    <property type="match status" value="1"/>
</dbReference>
<feature type="modified residue" description="4-aspartylphosphate" evidence="8">
    <location>
        <position position="761"/>
    </location>
</feature>
<dbReference type="SUPFAM" id="SSF55874">
    <property type="entry name" value="ATPase domain of HSP90 chaperone/DNA topoisomerase II/histidine kinase"/>
    <property type="match status" value="1"/>
</dbReference>
<dbReference type="InterPro" id="IPR005467">
    <property type="entry name" value="His_kinase_dom"/>
</dbReference>
<feature type="transmembrane region" description="Helical" evidence="9">
    <location>
        <begin position="175"/>
        <end position="196"/>
    </location>
</feature>
<dbReference type="Gene3D" id="3.30.565.10">
    <property type="entry name" value="Histidine kinase-like ATPase, C-terminal domain"/>
    <property type="match status" value="1"/>
</dbReference>
<keyword evidence="5" id="KW-0808">Transferase</keyword>
<dbReference type="SUPFAM" id="SSF55785">
    <property type="entry name" value="PYP-like sensor domain (PAS domain)"/>
    <property type="match status" value="1"/>
</dbReference>
<dbReference type="SMART" id="SM00388">
    <property type="entry name" value="HisKA"/>
    <property type="match status" value="1"/>
</dbReference>
<keyword evidence="9" id="KW-1133">Transmembrane helix</keyword>
<evidence type="ECO:0000259" key="13">
    <source>
        <dbReference type="PROSITE" id="PS50113"/>
    </source>
</evidence>
<evidence type="ECO:0000256" key="5">
    <source>
        <dbReference type="ARBA" id="ARBA00022679"/>
    </source>
</evidence>
<dbReference type="InterPro" id="IPR036097">
    <property type="entry name" value="HisK_dim/P_sf"/>
</dbReference>
<evidence type="ECO:0000313" key="15">
    <source>
        <dbReference type="Proteomes" id="UP000704762"/>
    </source>
</evidence>
<evidence type="ECO:0000259" key="10">
    <source>
        <dbReference type="PROSITE" id="PS50109"/>
    </source>
</evidence>
<organism evidence="14 15">
    <name type="scientific">Microlunatus panaciterrae</name>
    <dbReference type="NCBI Taxonomy" id="400768"/>
    <lineage>
        <taxon>Bacteria</taxon>
        <taxon>Bacillati</taxon>
        <taxon>Actinomycetota</taxon>
        <taxon>Actinomycetes</taxon>
        <taxon>Propionibacteriales</taxon>
        <taxon>Propionibacteriaceae</taxon>
        <taxon>Microlunatus</taxon>
    </lineage>
</organism>
<dbReference type="Gene3D" id="3.40.50.2300">
    <property type="match status" value="2"/>
</dbReference>
<feature type="domain" description="Histidine kinase" evidence="10">
    <location>
        <begin position="482"/>
        <end position="699"/>
    </location>
</feature>
<evidence type="ECO:0000256" key="4">
    <source>
        <dbReference type="ARBA" id="ARBA00022553"/>
    </source>
</evidence>
<feature type="domain" description="Response regulatory" evidence="11">
    <location>
        <begin position="712"/>
        <end position="826"/>
    </location>
</feature>
<dbReference type="SMART" id="SM00387">
    <property type="entry name" value="HATPase_c"/>
    <property type="match status" value="1"/>
</dbReference>
<evidence type="ECO:0000256" key="9">
    <source>
        <dbReference type="SAM" id="Phobius"/>
    </source>
</evidence>
<dbReference type="PROSITE" id="PS50112">
    <property type="entry name" value="PAS"/>
    <property type="match status" value="1"/>
</dbReference>
<dbReference type="NCBIfam" id="TIGR00229">
    <property type="entry name" value="sensory_box"/>
    <property type="match status" value="1"/>
</dbReference>
<dbReference type="PROSITE" id="PS50113">
    <property type="entry name" value="PAC"/>
    <property type="match status" value="1"/>
</dbReference>
<dbReference type="SUPFAM" id="SSF47384">
    <property type="entry name" value="Homodimeric domain of signal transducing histidine kinase"/>
    <property type="match status" value="1"/>
</dbReference>
<comment type="caution">
    <text evidence="14">The sequence shown here is derived from an EMBL/GenBank/DDBJ whole genome shotgun (WGS) entry which is preliminary data.</text>
</comment>
<feature type="transmembrane region" description="Helical" evidence="9">
    <location>
        <begin position="105"/>
        <end position="125"/>
    </location>
</feature>
<proteinExistence type="predicted"/>
<feature type="transmembrane region" description="Helical" evidence="9">
    <location>
        <begin position="300"/>
        <end position="322"/>
    </location>
</feature>
<dbReference type="Pfam" id="PF00512">
    <property type="entry name" value="HisKA"/>
    <property type="match status" value="1"/>
</dbReference>
<evidence type="ECO:0000256" key="2">
    <source>
        <dbReference type="ARBA" id="ARBA00004236"/>
    </source>
</evidence>
<dbReference type="PRINTS" id="PR00344">
    <property type="entry name" value="BCTRLSENSOR"/>
</dbReference>
<feature type="domain" description="Response regulatory" evidence="11">
    <location>
        <begin position="834"/>
        <end position="950"/>
    </location>
</feature>
<protein>
    <recommendedName>
        <fullName evidence="3">histidine kinase</fullName>
        <ecNumber evidence="3">2.7.13.3</ecNumber>
    </recommendedName>
</protein>